<dbReference type="STRING" id="578462.A0A0L0T1R9"/>
<evidence type="ECO:0000256" key="11">
    <source>
        <dbReference type="PROSITE-ProRule" id="PRU00176"/>
    </source>
</evidence>
<evidence type="ECO:0000256" key="5">
    <source>
        <dbReference type="ARBA" id="ARBA00022691"/>
    </source>
</evidence>
<evidence type="ECO:0000259" key="13">
    <source>
        <dbReference type="PROSITE" id="PS50102"/>
    </source>
</evidence>
<dbReference type="SUPFAM" id="SSF54928">
    <property type="entry name" value="RNA-binding domain, RBD"/>
    <property type="match status" value="1"/>
</dbReference>
<dbReference type="Gene3D" id="2.170.270.10">
    <property type="entry name" value="SET domain"/>
    <property type="match status" value="1"/>
</dbReference>
<dbReference type="SMART" id="SM00508">
    <property type="entry name" value="PostSET"/>
    <property type="match status" value="1"/>
</dbReference>
<dbReference type="InterPro" id="IPR035979">
    <property type="entry name" value="RBD_domain_sf"/>
</dbReference>
<feature type="region of interest" description="Disordered" evidence="12">
    <location>
        <begin position="237"/>
        <end position="264"/>
    </location>
</feature>
<dbReference type="PANTHER" id="PTHR45814:SF2">
    <property type="entry name" value="HISTONE-LYSINE N-METHYLTRANSFERASE SETD1"/>
    <property type="match status" value="1"/>
</dbReference>
<keyword evidence="17" id="KW-1185">Reference proteome</keyword>
<comment type="catalytic activity">
    <reaction evidence="8">
        <text>L-lysyl(4)-[histone H3] + 3 S-adenosyl-L-methionine = N(6),N(6),N(6)-trimethyl-L-lysyl(4)-[histone H3] + 3 S-adenosyl-L-homocysteine + 3 H(+)</text>
        <dbReference type="Rhea" id="RHEA:60260"/>
        <dbReference type="Rhea" id="RHEA-COMP:15537"/>
        <dbReference type="Rhea" id="RHEA-COMP:15547"/>
        <dbReference type="ChEBI" id="CHEBI:15378"/>
        <dbReference type="ChEBI" id="CHEBI:29969"/>
        <dbReference type="ChEBI" id="CHEBI:57856"/>
        <dbReference type="ChEBI" id="CHEBI:59789"/>
        <dbReference type="ChEBI" id="CHEBI:61961"/>
        <dbReference type="EC" id="2.1.1.354"/>
    </reaction>
</comment>
<dbReference type="InterPro" id="IPR012677">
    <property type="entry name" value="Nucleotide-bd_a/b_plait_sf"/>
</dbReference>
<keyword evidence="4" id="KW-0808">Transferase</keyword>
<keyword evidence="5" id="KW-0949">S-adenosyl-L-methionine</keyword>
<dbReference type="EC" id="2.1.1.354" evidence="2"/>
<keyword evidence="7" id="KW-0539">Nucleus</keyword>
<feature type="compositionally biased region" description="Basic and acidic residues" evidence="12">
    <location>
        <begin position="93"/>
        <end position="115"/>
    </location>
</feature>
<dbReference type="SUPFAM" id="SSF82199">
    <property type="entry name" value="SET domain"/>
    <property type="match status" value="1"/>
</dbReference>
<dbReference type="GO" id="GO:0140999">
    <property type="term" value="F:histone H3K4 trimethyltransferase activity"/>
    <property type="evidence" value="ECO:0007669"/>
    <property type="project" value="UniProtKB-EC"/>
</dbReference>
<feature type="region of interest" description="Disordered" evidence="12">
    <location>
        <begin position="26"/>
        <end position="182"/>
    </location>
</feature>
<evidence type="ECO:0000256" key="3">
    <source>
        <dbReference type="ARBA" id="ARBA00022603"/>
    </source>
</evidence>
<dbReference type="Pfam" id="PF00076">
    <property type="entry name" value="RRM_1"/>
    <property type="match status" value="1"/>
</dbReference>
<feature type="compositionally biased region" description="Polar residues" evidence="12">
    <location>
        <begin position="632"/>
        <end position="643"/>
    </location>
</feature>
<feature type="region of interest" description="Disordered" evidence="12">
    <location>
        <begin position="395"/>
        <end position="462"/>
    </location>
</feature>
<dbReference type="PROSITE" id="PS50102">
    <property type="entry name" value="RRM"/>
    <property type="match status" value="1"/>
</dbReference>
<dbReference type="Pfam" id="PF00856">
    <property type="entry name" value="SET"/>
    <property type="match status" value="1"/>
</dbReference>
<feature type="compositionally biased region" description="Low complexity" evidence="12">
    <location>
        <begin position="404"/>
        <end position="418"/>
    </location>
</feature>
<reference evidence="17" key="2">
    <citation type="submission" date="2009-11" db="EMBL/GenBank/DDBJ databases">
        <title>The Genome Sequence of Allomyces macrogynus strain ATCC 38327.</title>
        <authorList>
            <consortium name="The Broad Institute Genome Sequencing Platform"/>
            <person name="Russ C."/>
            <person name="Cuomo C."/>
            <person name="Shea T."/>
            <person name="Young S.K."/>
            <person name="Zeng Q."/>
            <person name="Koehrsen M."/>
            <person name="Haas B."/>
            <person name="Borodovsky M."/>
            <person name="Guigo R."/>
            <person name="Alvarado L."/>
            <person name="Berlin A."/>
            <person name="Borenstein D."/>
            <person name="Chen Z."/>
            <person name="Engels R."/>
            <person name="Freedman E."/>
            <person name="Gellesch M."/>
            <person name="Goldberg J."/>
            <person name="Griggs A."/>
            <person name="Gujja S."/>
            <person name="Heiman D."/>
            <person name="Hepburn T."/>
            <person name="Howarth C."/>
            <person name="Jen D."/>
            <person name="Larson L."/>
            <person name="Lewis B."/>
            <person name="Mehta T."/>
            <person name="Park D."/>
            <person name="Pearson M."/>
            <person name="Roberts A."/>
            <person name="Saif S."/>
            <person name="Shenoy N."/>
            <person name="Sisk P."/>
            <person name="Stolte C."/>
            <person name="Sykes S."/>
            <person name="Walk T."/>
            <person name="White J."/>
            <person name="Yandava C."/>
            <person name="Burger G."/>
            <person name="Gray M.W."/>
            <person name="Holland P.W.H."/>
            <person name="King N."/>
            <person name="Lang F.B.F."/>
            <person name="Roger A.J."/>
            <person name="Ruiz-Trillo I."/>
            <person name="Lander E."/>
            <person name="Nusbaum C."/>
        </authorList>
    </citation>
    <scope>NUCLEOTIDE SEQUENCE [LARGE SCALE GENOMIC DNA]</scope>
    <source>
        <strain evidence="17">ATCC 38327</strain>
    </source>
</reference>
<reference evidence="16 17" key="1">
    <citation type="submission" date="2009-11" db="EMBL/GenBank/DDBJ databases">
        <title>Annotation of Allomyces macrogynus ATCC 38327.</title>
        <authorList>
            <consortium name="The Broad Institute Genome Sequencing Platform"/>
            <person name="Russ C."/>
            <person name="Cuomo C."/>
            <person name="Burger G."/>
            <person name="Gray M.W."/>
            <person name="Holland P.W.H."/>
            <person name="King N."/>
            <person name="Lang F.B.F."/>
            <person name="Roger A.J."/>
            <person name="Ruiz-Trillo I."/>
            <person name="Young S.K."/>
            <person name="Zeng Q."/>
            <person name="Gargeya S."/>
            <person name="Fitzgerald M."/>
            <person name="Haas B."/>
            <person name="Abouelleil A."/>
            <person name="Alvarado L."/>
            <person name="Arachchi H.M."/>
            <person name="Berlin A."/>
            <person name="Chapman S.B."/>
            <person name="Gearin G."/>
            <person name="Goldberg J."/>
            <person name="Griggs A."/>
            <person name="Gujja S."/>
            <person name="Hansen M."/>
            <person name="Heiman D."/>
            <person name="Howarth C."/>
            <person name="Larimer J."/>
            <person name="Lui A."/>
            <person name="MacDonald P.J.P."/>
            <person name="McCowen C."/>
            <person name="Montmayeur A."/>
            <person name="Murphy C."/>
            <person name="Neiman D."/>
            <person name="Pearson M."/>
            <person name="Priest M."/>
            <person name="Roberts A."/>
            <person name="Saif S."/>
            <person name="Shea T."/>
            <person name="Sisk P."/>
            <person name="Stolte C."/>
            <person name="Sykes S."/>
            <person name="Wortman J."/>
            <person name="Nusbaum C."/>
            <person name="Birren B."/>
        </authorList>
    </citation>
    <scope>NUCLEOTIDE SEQUENCE [LARGE SCALE GENOMIC DNA]</scope>
    <source>
        <strain evidence="16 17">ATCC 38327</strain>
    </source>
</reference>
<evidence type="ECO:0000313" key="17">
    <source>
        <dbReference type="Proteomes" id="UP000054350"/>
    </source>
</evidence>
<dbReference type="InterPro" id="IPR001214">
    <property type="entry name" value="SET_dom"/>
</dbReference>
<dbReference type="PANTHER" id="PTHR45814">
    <property type="entry name" value="HISTONE-LYSINE N-METHYLTRANSFERASE SETD1"/>
    <property type="match status" value="1"/>
</dbReference>
<evidence type="ECO:0000256" key="6">
    <source>
        <dbReference type="ARBA" id="ARBA00022853"/>
    </source>
</evidence>
<feature type="region of interest" description="Disordered" evidence="12">
    <location>
        <begin position="537"/>
        <end position="559"/>
    </location>
</feature>
<gene>
    <name evidence="16" type="ORF">AMAG_13344</name>
</gene>
<dbReference type="SMART" id="SM00317">
    <property type="entry name" value="SET"/>
    <property type="match status" value="1"/>
</dbReference>
<dbReference type="GO" id="GO:0003723">
    <property type="term" value="F:RNA binding"/>
    <property type="evidence" value="ECO:0007669"/>
    <property type="project" value="UniProtKB-UniRule"/>
</dbReference>
<dbReference type="InterPro" id="IPR046341">
    <property type="entry name" value="SET_dom_sf"/>
</dbReference>
<dbReference type="GO" id="GO:0032259">
    <property type="term" value="P:methylation"/>
    <property type="evidence" value="ECO:0007669"/>
    <property type="project" value="UniProtKB-KW"/>
</dbReference>
<dbReference type="Gene3D" id="3.30.70.330">
    <property type="match status" value="1"/>
</dbReference>
<keyword evidence="11" id="KW-0694">RNA-binding</keyword>
<feature type="compositionally biased region" description="Basic residues" evidence="12">
    <location>
        <begin position="696"/>
        <end position="707"/>
    </location>
</feature>
<dbReference type="InterPro" id="IPR044570">
    <property type="entry name" value="Set1-like"/>
</dbReference>
<evidence type="ECO:0000256" key="9">
    <source>
        <dbReference type="ARBA" id="ARBA00047583"/>
    </source>
</evidence>
<dbReference type="VEuPathDB" id="FungiDB:AMAG_13344"/>
<feature type="compositionally biased region" description="Basic and acidic residues" evidence="12">
    <location>
        <begin position="43"/>
        <end position="74"/>
    </location>
</feature>
<feature type="domain" description="RRM" evidence="13">
    <location>
        <begin position="304"/>
        <end position="383"/>
    </location>
</feature>
<feature type="compositionally biased region" description="Basic and acidic residues" evidence="12">
    <location>
        <begin position="142"/>
        <end position="154"/>
    </location>
</feature>
<dbReference type="CDD" id="cd00590">
    <property type="entry name" value="RRM_SF"/>
    <property type="match status" value="1"/>
</dbReference>
<comment type="catalytic activity">
    <reaction evidence="9">
        <text>N(6)-methyl-L-lysyl(4)-[histone H3] + S-adenosyl-L-methionine = N(6),N(6)-dimethyl-L-lysyl(4)-[histone H3] + S-adenosyl-L-homocysteine + H(+)</text>
        <dbReference type="Rhea" id="RHEA:60268"/>
        <dbReference type="Rhea" id="RHEA-COMP:15540"/>
        <dbReference type="Rhea" id="RHEA-COMP:15543"/>
        <dbReference type="ChEBI" id="CHEBI:15378"/>
        <dbReference type="ChEBI" id="CHEBI:57856"/>
        <dbReference type="ChEBI" id="CHEBI:59789"/>
        <dbReference type="ChEBI" id="CHEBI:61929"/>
        <dbReference type="ChEBI" id="CHEBI:61976"/>
    </reaction>
</comment>
<accession>A0A0L0T1R9</accession>
<dbReference type="PROSITE" id="PS50280">
    <property type="entry name" value="SET"/>
    <property type="match status" value="1"/>
</dbReference>
<proteinExistence type="predicted"/>
<evidence type="ECO:0000256" key="10">
    <source>
        <dbReference type="ARBA" id="ARBA00049129"/>
    </source>
</evidence>
<dbReference type="OrthoDB" id="308383at2759"/>
<dbReference type="SMART" id="SM00360">
    <property type="entry name" value="RRM"/>
    <property type="match status" value="2"/>
</dbReference>
<dbReference type="GO" id="GO:0048188">
    <property type="term" value="C:Set1C/COMPASS complex"/>
    <property type="evidence" value="ECO:0007669"/>
    <property type="project" value="TreeGrafter"/>
</dbReference>
<evidence type="ECO:0000259" key="15">
    <source>
        <dbReference type="PROSITE" id="PS50868"/>
    </source>
</evidence>
<keyword evidence="3" id="KW-0489">Methyltransferase</keyword>
<evidence type="ECO:0000256" key="4">
    <source>
        <dbReference type="ARBA" id="ARBA00022679"/>
    </source>
</evidence>
<evidence type="ECO:0000256" key="7">
    <source>
        <dbReference type="ARBA" id="ARBA00023242"/>
    </source>
</evidence>
<feature type="domain" description="Post-SET" evidence="15">
    <location>
        <begin position="1163"/>
        <end position="1179"/>
    </location>
</feature>
<keyword evidence="6" id="KW-0156">Chromatin regulator</keyword>
<evidence type="ECO:0000256" key="1">
    <source>
        <dbReference type="ARBA" id="ARBA00004123"/>
    </source>
</evidence>
<sequence length="1179" mass="129416">MGCRHVCAPAFVAQYAARRARRLLRRARPQPTCGGPRGLYPPEYRDRDWDRDRNWDRDRERTGTPGTRTKDRPPLIDSYRSAPLPSRGPAAVDRYDPRDRDRDRGDWPPPMRDRYPPPPPPPVLRGGYPGDDWDAPPPPSRVIDRYRSSDRDRGAPLPPPSRTRSYSGARPPLDEYPRSRASSGMLPESALLLSPTPGVDIDPLPAPTPMPVPTPVPEKYVPPPPTPFGEMWKALGDPAKQSKKEPPRRTNGIMPGESSCKITPTDPRVAAQAVPRLLQSHRFHNRALLRTQIQRDPSVTYLPTFVTVANLDPTLDPAGVRAMFAECGPIEYTRVELHPANGMSLGIARIKFHSTAATNDCVRRFDARPMRDGTFLRVESDVTGQKFRVLVQEAYSRPPPAPPGAATAGPSPADSTPARTPKDLRSSRTSRPSARDSDAKRRKPANGTTRSPPPTLHERDPYANNALVPPYLRITNLPLHVAAHNLRALVSGFGPRRVSVVDGAWVITFADPENTMRCHQILDGKRHEGYVLRTHVVRGDDGTPNDPATGAAPPKSAWDRDADVAKTRLRIDVRKAVWDRVMAEHLLDAIKRRVRARVTAAGGAGDDTEDLASTDVQFPSRSATFDDDAGITSDSHLPTPTTTSDHHTVPRTRAAADGSLDRAILALPSFKVRRSDARRRGRNLSDDESDPDDTRRTRRKRLRRGRSRSPYDDSDGDSLAATRPTARRRRAMSWSTSTSIPIKARKSTRRDVPRVRGVPAEWDYLPDAGLWSDDDEEAANDADDDDEEEVEFRRETDRTATLAALESQLEDTLASLEADLAHDGHASSWPDPDRVIWAGHGARDEYKSMYAALQERYAGLPASPEKPLAARDPVVAAPPPPPLMLPPAVEVPDDPIVAPLDRLGLGPSRDAQGKPGSPTPWTTAADILGATSMDPGTAKWSTCSRTMGVRKIPFDAKVHYLPRIPPLTPQERHQALLAAGTSTRAGAAVLGVLGALGHDESGGASAATGSVPDAGTSSSTWVVEGTMSVSTLKARAKRLKIAKSGIHNWGLYALEPIEAGDLVIEYVGEVVRQKVADTRELQYEREGLGGSSYLFRLDDDRVVDATKTGNYARFINHCCDPNCIARIIAVDGRKRIVIYAAKPIAVGEEITYDYKFDFEDDDAKIPCLCEAKACRGFLN</sequence>
<name>A0A0L0T1R9_ALLM3</name>
<dbReference type="AlphaFoldDB" id="A0A0L0T1R9"/>
<feature type="domain" description="SET" evidence="14">
    <location>
        <begin position="1037"/>
        <end position="1155"/>
    </location>
</feature>
<dbReference type="EMBL" id="GG745358">
    <property type="protein sequence ID" value="KNE68701.1"/>
    <property type="molecule type" value="Genomic_DNA"/>
</dbReference>
<evidence type="ECO:0000256" key="2">
    <source>
        <dbReference type="ARBA" id="ARBA00012182"/>
    </source>
</evidence>
<evidence type="ECO:0000259" key="14">
    <source>
        <dbReference type="PROSITE" id="PS50280"/>
    </source>
</evidence>
<evidence type="ECO:0000313" key="16">
    <source>
        <dbReference type="EMBL" id="KNE68701.1"/>
    </source>
</evidence>
<dbReference type="eggNOG" id="KOG1080">
    <property type="taxonomic scope" value="Eukaryota"/>
</dbReference>
<feature type="region of interest" description="Disordered" evidence="12">
    <location>
        <begin position="620"/>
        <end position="656"/>
    </location>
</feature>
<dbReference type="InterPro" id="IPR000504">
    <property type="entry name" value="RRM_dom"/>
</dbReference>
<protein>
    <recommendedName>
        <fullName evidence="2">[histone H3]-lysine(4) N-trimethyltransferase</fullName>
        <ecNumber evidence="2">2.1.1.354</ecNumber>
    </recommendedName>
</protein>
<feature type="region of interest" description="Disordered" evidence="12">
    <location>
        <begin position="675"/>
        <end position="753"/>
    </location>
</feature>
<dbReference type="PROSITE" id="PS50868">
    <property type="entry name" value="POST_SET"/>
    <property type="match status" value="1"/>
</dbReference>
<evidence type="ECO:0000256" key="8">
    <source>
        <dbReference type="ARBA" id="ARBA00047571"/>
    </source>
</evidence>
<organism evidence="16 17">
    <name type="scientific">Allomyces macrogynus (strain ATCC 38327)</name>
    <name type="common">Allomyces javanicus var. macrogynus</name>
    <dbReference type="NCBI Taxonomy" id="578462"/>
    <lineage>
        <taxon>Eukaryota</taxon>
        <taxon>Fungi</taxon>
        <taxon>Fungi incertae sedis</taxon>
        <taxon>Blastocladiomycota</taxon>
        <taxon>Blastocladiomycetes</taxon>
        <taxon>Blastocladiales</taxon>
        <taxon>Blastocladiaceae</taxon>
        <taxon>Allomyces</taxon>
    </lineage>
</organism>
<comment type="catalytic activity">
    <reaction evidence="10">
        <text>N(6),N(6)-dimethyl-L-lysyl(4)-[histone H3] + S-adenosyl-L-methionine = N(6),N(6),N(6)-trimethyl-L-lysyl(4)-[histone H3] + S-adenosyl-L-homocysteine + H(+)</text>
        <dbReference type="Rhea" id="RHEA:60272"/>
        <dbReference type="Rhea" id="RHEA-COMP:15537"/>
        <dbReference type="Rhea" id="RHEA-COMP:15540"/>
        <dbReference type="ChEBI" id="CHEBI:15378"/>
        <dbReference type="ChEBI" id="CHEBI:57856"/>
        <dbReference type="ChEBI" id="CHEBI:59789"/>
        <dbReference type="ChEBI" id="CHEBI:61961"/>
        <dbReference type="ChEBI" id="CHEBI:61976"/>
    </reaction>
</comment>
<evidence type="ECO:0000256" key="12">
    <source>
        <dbReference type="SAM" id="MobiDB-lite"/>
    </source>
</evidence>
<dbReference type="InterPro" id="IPR003616">
    <property type="entry name" value="Post-SET_dom"/>
</dbReference>
<dbReference type="Proteomes" id="UP000054350">
    <property type="component" value="Unassembled WGS sequence"/>
</dbReference>
<feature type="compositionally biased region" description="Acidic residues" evidence="12">
    <location>
        <begin position="772"/>
        <end position="788"/>
    </location>
</feature>
<feature type="region of interest" description="Disordered" evidence="12">
    <location>
        <begin position="767"/>
        <end position="788"/>
    </location>
</feature>
<comment type="subcellular location">
    <subcellularLocation>
        <location evidence="1">Nucleus</location>
    </subcellularLocation>
</comment>